<keyword evidence="3 15" id="KW-0812">Transmembrane</keyword>
<comment type="catalytic activity">
    <reaction evidence="14">
        <text>a 6-(alpha-D-glucosaminyl)-1-(1,2-diacyl-sn-glycero-3-phospho)-1D-myo-inositol(in) = a 6-(alpha-D-glucosaminyl)-1-(1,2-diacyl-sn-glycero-3-phospho)-1D-myo-inositol(out)</text>
        <dbReference type="Rhea" id="RHEA:71491"/>
        <dbReference type="ChEBI" id="CHEBI:57997"/>
    </reaction>
</comment>
<feature type="transmembrane region" description="Helical" evidence="15">
    <location>
        <begin position="416"/>
        <end position="437"/>
    </location>
</feature>
<accession>A0A9P0CFD8</accession>
<gene>
    <name evidence="16" type="ORF">BEMITA_LOCUS13602</name>
</gene>
<organism evidence="16 17">
    <name type="scientific">Bemisia tabaci</name>
    <name type="common">Sweetpotato whitefly</name>
    <name type="synonym">Aleurodes tabaci</name>
    <dbReference type="NCBI Taxonomy" id="7038"/>
    <lineage>
        <taxon>Eukaryota</taxon>
        <taxon>Metazoa</taxon>
        <taxon>Ecdysozoa</taxon>
        <taxon>Arthropoda</taxon>
        <taxon>Hexapoda</taxon>
        <taxon>Insecta</taxon>
        <taxon>Pterygota</taxon>
        <taxon>Neoptera</taxon>
        <taxon>Paraneoptera</taxon>
        <taxon>Hemiptera</taxon>
        <taxon>Sternorrhyncha</taxon>
        <taxon>Aleyrodoidea</taxon>
        <taxon>Aleyrodidae</taxon>
        <taxon>Aleyrodinae</taxon>
        <taxon>Bemisia</taxon>
    </lineage>
</organism>
<name>A0A9P0CFD8_BEMTA</name>
<reference evidence="16" key="1">
    <citation type="submission" date="2021-12" db="EMBL/GenBank/DDBJ databases">
        <authorList>
            <person name="King R."/>
        </authorList>
    </citation>
    <scope>NUCLEOTIDE SEQUENCE</scope>
</reference>
<dbReference type="Proteomes" id="UP001152759">
    <property type="component" value="Chromosome 9"/>
</dbReference>
<comment type="catalytic activity">
    <reaction evidence="9">
        <text>6-(alpha-D-glucosaminyl)-(1-octadecanoyl,2-(9Z)-octadecenoyl-sn-glycero-3-phospho)-1D-myo-inositol(in) = 6-(alpha-D-glucosaminyl)-(1-octadecanoyl,2-(9Z)-octadecenoyl-sn-glycero-3-phospho)-1D-myo-inositol(out)</text>
        <dbReference type="Rhea" id="RHEA:71495"/>
        <dbReference type="ChEBI" id="CHEBI:190691"/>
    </reaction>
</comment>
<evidence type="ECO:0000256" key="12">
    <source>
        <dbReference type="ARBA" id="ARBA00043155"/>
    </source>
</evidence>
<keyword evidence="17" id="KW-1185">Reference proteome</keyword>
<dbReference type="InterPro" id="IPR008429">
    <property type="entry name" value="CLPTM1"/>
</dbReference>
<keyword evidence="5 15" id="KW-0472">Membrane</keyword>
<dbReference type="PANTHER" id="PTHR21347:SF0">
    <property type="entry name" value="LIPID SCRAMBLASE CLPTM1L"/>
    <property type="match status" value="1"/>
</dbReference>
<evidence type="ECO:0000256" key="8">
    <source>
        <dbReference type="ARBA" id="ARBA00035895"/>
    </source>
</evidence>
<evidence type="ECO:0000313" key="17">
    <source>
        <dbReference type="Proteomes" id="UP001152759"/>
    </source>
</evidence>
<feature type="transmembrane region" description="Helical" evidence="15">
    <location>
        <begin position="277"/>
        <end position="298"/>
    </location>
</feature>
<evidence type="ECO:0000256" key="13">
    <source>
        <dbReference type="ARBA" id="ARBA00045827"/>
    </source>
</evidence>
<evidence type="ECO:0000256" key="10">
    <source>
        <dbReference type="ARBA" id="ARBA00040905"/>
    </source>
</evidence>
<evidence type="ECO:0000313" key="16">
    <source>
        <dbReference type="EMBL" id="CAH0777678.1"/>
    </source>
</evidence>
<comment type="catalytic activity">
    <reaction evidence="7">
        <text>a 1,2-diacyl-sn-glycero-3-phosphocholine(in) = a 1,2-diacyl-sn-glycero-3-phosphocholine(out)</text>
        <dbReference type="Rhea" id="RHEA:38571"/>
        <dbReference type="ChEBI" id="CHEBI:57643"/>
    </reaction>
</comment>
<dbReference type="GO" id="GO:0012505">
    <property type="term" value="C:endomembrane system"/>
    <property type="evidence" value="ECO:0007669"/>
    <property type="project" value="TreeGrafter"/>
</dbReference>
<comment type="subcellular location">
    <subcellularLocation>
        <location evidence="1">Membrane</location>
        <topology evidence="1">Multi-pass membrane protein</topology>
    </subcellularLocation>
</comment>
<dbReference type="GO" id="GO:0016020">
    <property type="term" value="C:membrane"/>
    <property type="evidence" value="ECO:0007669"/>
    <property type="project" value="UniProtKB-SubCell"/>
</dbReference>
<feature type="transmembrane region" description="Helical" evidence="15">
    <location>
        <begin position="392"/>
        <end position="410"/>
    </location>
</feature>
<dbReference type="KEGG" id="btab:109044169"/>
<evidence type="ECO:0000256" key="11">
    <source>
        <dbReference type="ARBA" id="ARBA00042320"/>
    </source>
</evidence>
<comment type="catalytic activity">
    <reaction evidence="6">
        <text>a 1,2-diacyl-sn-glycero-3-phosphoethanolamine(in) = a 1,2-diacyl-sn-glycero-3-phosphoethanolamine(out)</text>
        <dbReference type="Rhea" id="RHEA:38895"/>
        <dbReference type="ChEBI" id="CHEBI:64612"/>
    </reaction>
</comment>
<proteinExistence type="inferred from homology"/>
<evidence type="ECO:0000256" key="5">
    <source>
        <dbReference type="ARBA" id="ARBA00023136"/>
    </source>
</evidence>
<evidence type="ECO:0000256" key="1">
    <source>
        <dbReference type="ARBA" id="ARBA00004141"/>
    </source>
</evidence>
<dbReference type="EMBL" id="OU963870">
    <property type="protein sequence ID" value="CAH0777678.1"/>
    <property type="molecule type" value="Genomic_DNA"/>
</dbReference>
<comment type="similarity">
    <text evidence="2">Belongs to the CLPTM1 family.</text>
</comment>
<dbReference type="PANTHER" id="PTHR21347">
    <property type="entry name" value="CLEFT LIP AND PALATE ASSOCIATED TRANSMEMBRANE PROTEIN-RELATED"/>
    <property type="match status" value="1"/>
</dbReference>
<comment type="function">
    <text evidence="13">Scramblase that mediates the translocation of glucosaminylphosphatidylinositol (alpha-D-GlcN-(1-6)-(1,2-diacyl-sn-glycero-3-phospho)-1D-myo-inositol, GlcN-PI) across the endoplasmic reticulum (ER) membrane, from the cytosolic leaflet to the luminal leaflet of the ER membrane, where it participates in the biosynthesis of glycosylphosphatidylinositol (GPI). GPI is a lipid glycoconjugate involved in post-translational modification of proteins. Can also translocate 1,2-diacyl-sn-glycero-3-phospho-(1D-myo-inositol) (phosphatidylinositol or PI), as well as several other phospholipids (1,2-diacyl-sn-glycero-3-phosphocholine, 1,2-diacyl-sn-glycero-3-phosphoethanolamine), and N-acetylglucosaminylphosphatidylinositol (GlcNAc-PI) in vitro.</text>
</comment>
<protein>
    <recommendedName>
        <fullName evidence="10">Lipid scramblase CLPTM1L</fullName>
    </recommendedName>
    <alternativeName>
        <fullName evidence="12">Cisplatin resistance-related protein 9</fullName>
    </alternativeName>
    <alternativeName>
        <fullName evidence="11">Cleft lip and palate transmembrane protein 1-like protein</fullName>
    </alternativeName>
</protein>
<evidence type="ECO:0000256" key="4">
    <source>
        <dbReference type="ARBA" id="ARBA00022989"/>
    </source>
</evidence>
<evidence type="ECO:0000256" key="7">
    <source>
        <dbReference type="ARBA" id="ARBA00024631"/>
    </source>
</evidence>
<evidence type="ECO:0000256" key="2">
    <source>
        <dbReference type="ARBA" id="ARBA00009310"/>
    </source>
</evidence>
<keyword evidence="4 15" id="KW-1133">Transmembrane helix</keyword>
<evidence type="ECO:0000256" key="6">
    <source>
        <dbReference type="ARBA" id="ARBA00024615"/>
    </source>
</evidence>
<dbReference type="AlphaFoldDB" id="A0A9P0CFD8"/>
<sequence>MLIMYIPSLSLILSLCFTAYIGHSMWTMAKLFIAPECQNRMNCIHSFLNSHSKLQMVIFSSVSGYREDDLKFVHYFKDFNFQKPFEHDLDVEIPYKTRRNGTLFFHVHIFPNPLIGDEVRWESVQRSPNRTSTLIEMTQYQIPETSKYKLLQENSNVAPERPVTHLKTEVGINMLTNVQYLPLNGIPGEIAALLRFSRNREFLPIVRHDFLNDRLQSLQEIKKGVSSMQVKLKYSPISFGMLRLMLHVEASMSSVQTLGFSVKEIDQVKGIFADTNIYLLLGTIFVSGFHLLFDFLAFKNDVSFWHSRKSLAGISAHTVLWHAFSHIIILLYLIEEKSSLLILIPSFIGALIEVWKVHKVIPIDWKHLKFKKAFVSSEEQRTKEFDRESMKYLCYLYPLIIGAAVYSLVNEVHRSWYSWIIRSTVNGVYAFGFIFMLPQLFVNYRLKSVAHLPWRTFMYKAFSTFIDDVFAFIITMPTAHRLACFRDDVVFLIYLYQRWLYPVDKSRIDEDTSIVSEVPTIDAKKSD</sequence>
<comment type="catalytic activity">
    <reaction evidence="8">
        <text>a 1,2-diacyl-sn-glycero-3-phospho-(1D-myo-inositol)(in) = a 1,2-diacyl-sn-glycero-3-phospho-(1D-myo-inositol)(out)</text>
        <dbReference type="Rhea" id="RHEA:38691"/>
        <dbReference type="ChEBI" id="CHEBI:57880"/>
    </reaction>
</comment>
<dbReference type="Pfam" id="PF05602">
    <property type="entry name" value="CLPTM1"/>
    <property type="match status" value="1"/>
</dbReference>
<feature type="transmembrane region" description="Helical" evidence="15">
    <location>
        <begin position="310"/>
        <end position="334"/>
    </location>
</feature>
<evidence type="ECO:0000256" key="14">
    <source>
        <dbReference type="ARBA" id="ARBA00093208"/>
    </source>
</evidence>
<evidence type="ECO:0000256" key="9">
    <source>
        <dbReference type="ARBA" id="ARBA00036810"/>
    </source>
</evidence>
<evidence type="ECO:0000256" key="15">
    <source>
        <dbReference type="SAM" id="Phobius"/>
    </source>
</evidence>
<evidence type="ECO:0000256" key="3">
    <source>
        <dbReference type="ARBA" id="ARBA00022692"/>
    </source>
</evidence>